<keyword evidence="3" id="KW-0677">Repeat</keyword>
<evidence type="ECO:0000259" key="8">
    <source>
        <dbReference type="PROSITE" id="PS50923"/>
    </source>
</evidence>
<dbReference type="Pfam" id="PF00084">
    <property type="entry name" value="Sushi"/>
    <property type="match status" value="7"/>
</dbReference>
<keyword evidence="6" id="KW-0325">Glycoprotein</keyword>
<dbReference type="FunFam" id="2.10.70.10:FF:000011">
    <property type="entry name" value="CUB and sushi domain-containing protein 3 isoform A"/>
    <property type="match status" value="4"/>
</dbReference>
<sequence>MRNVSSDSCAHGSLCLLPTAISCGHPGSPIYGRTLGNGFNLNNVVSFICNRGYEMEGPARAQCQANRQWSHPPPTCIPANSIRQSKIEHGNFTFGTVVFYDCNPGYYLFGSPVLTCQPTGQWDKPLPECIGDTAGSCGDPGIPSQGSREQTDFRIRSNVHFSCSEGFDLIGSSERMCFPNGTWSGTQPFCKPVQCGNPGTPSNGRVFRLDGTTFSHSVIYSCMEGYLLSGATTRLCQANGTWSGAQPNCSMINCGDPGVPANGLRYGEDFTIAQNVSFQCQPGYRMEEDGSPVRTCTHNGTWSGTMPMCTEPTKTSCDNPGTPRYGSLNRTYGFKVGNVVSFQCQPGHLIQGSSSRTCHPDLTWSGAQPECIPHACKQPESPLHVDVVGMDLPGFGYTLVYSCQHGFFLAGGSEHRVCKNDGTWTGKMPICRAGEKKKPVKPATGTPSPKLNVPDDVFAPNYIWKGSYNYRGRKQPMTLSITSFNSTTGRVNVSLSNGNMELLLSGMFEYG</sequence>
<keyword evidence="10" id="KW-1185">Reference proteome</keyword>
<keyword evidence="5 7" id="KW-1015">Disulfide bond</keyword>
<dbReference type="PROSITE" id="PS50923">
    <property type="entry name" value="SUSHI"/>
    <property type="match status" value="6"/>
</dbReference>
<feature type="domain" description="Sushi" evidence="8">
    <location>
        <begin position="252"/>
        <end position="311"/>
    </location>
</feature>
<feature type="domain" description="Sushi" evidence="8">
    <location>
        <begin position="135"/>
        <end position="192"/>
    </location>
</feature>
<dbReference type="InterPro" id="IPR000436">
    <property type="entry name" value="Sushi_SCR_CCP_dom"/>
</dbReference>
<dbReference type="CDD" id="cd00033">
    <property type="entry name" value="CCP"/>
    <property type="match status" value="7"/>
</dbReference>
<feature type="domain" description="Sushi" evidence="8">
    <location>
        <begin position="315"/>
        <end position="373"/>
    </location>
</feature>
<feature type="disulfide bond" evidence="7">
    <location>
        <begin position="102"/>
        <end position="129"/>
    </location>
</feature>
<evidence type="ECO:0000256" key="5">
    <source>
        <dbReference type="ARBA" id="ARBA00023157"/>
    </source>
</evidence>
<dbReference type="PROSITE" id="PS51257">
    <property type="entry name" value="PROKAR_LIPOPROTEIN"/>
    <property type="match status" value="1"/>
</dbReference>
<dbReference type="Gene3D" id="2.10.70.10">
    <property type="entry name" value="Complement Module, domain 1"/>
    <property type="match status" value="7"/>
</dbReference>
<evidence type="ECO:0000256" key="2">
    <source>
        <dbReference type="ARBA" id="ARBA00022729"/>
    </source>
</evidence>
<evidence type="ECO:0000313" key="9">
    <source>
        <dbReference type="EMBL" id="TNN72292.1"/>
    </source>
</evidence>
<gene>
    <name evidence="9" type="primary">Csmd3_0</name>
    <name evidence="9" type="ORF">EYF80_017444</name>
</gene>
<keyword evidence="2" id="KW-0732">Signal</keyword>
<dbReference type="InterPro" id="IPR035976">
    <property type="entry name" value="Sushi/SCR/CCP_sf"/>
</dbReference>
<dbReference type="PANTHER" id="PTHR45656:SF4">
    <property type="entry name" value="PROTEIN CBR-CLEC-78"/>
    <property type="match status" value="1"/>
</dbReference>
<accession>A0A4Z2I4V7</accession>
<dbReference type="Proteomes" id="UP000314294">
    <property type="component" value="Unassembled WGS sequence"/>
</dbReference>
<keyword evidence="4" id="KW-0472">Membrane</keyword>
<dbReference type="SMART" id="SM00032">
    <property type="entry name" value="CCP"/>
    <property type="match status" value="7"/>
</dbReference>
<dbReference type="PANTHER" id="PTHR45656">
    <property type="entry name" value="PROTEIN CBR-CLEC-78"/>
    <property type="match status" value="1"/>
</dbReference>
<comment type="caution">
    <text evidence="7">Lacks conserved residue(s) required for the propagation of feature annotation.</text>
</comment>
<evidence type="ECO:0000256" key="3">
    <source>
        <dbReference type="ARBA" id="ARBA00022737"/>
    </source>
</evidence>
<comment type="subcellular location">
    <subcellularLocation>
        <location evidence="1">Membrane</location>
    </subcellularLocation>
</comment>
<dbReference type="GO" id="GO:0016020">
    <property type="term" value="C:membrane"/>
    <property type="evidence" value="ECO:0007669"/>
    <property type="project" value="UniProtKB-SubCell"/>
</dbReference>
<proteinExistence type="predicted"/>
<evidence type="ECO:0000256" key="7">
    <source>
        <dbReference type="PROSITE-ProRule" id="PRU00302"/>
    </source>
</evidence>
<dbReference type="OrthoDB" id="5804959at2759"/>
<dbReference type="SUPFAM" id="SSF57535">
    <property type="entry name" value="Complement control module/SCR domain"/>
    <property type="match status" value="7"/>
</dbReference>
<feature type="disulfide bond" evidence="7">
    <location>
        <begin position="344"/>
        <end position="371"/>
    </location>
</feature>
<feature type="disulfide bond" evidence="7">
    <location>
        <begin position="222"/>
        <end position="249"/>
    </location>
</feature>
<dbReference type="AlphaFoldDB" id="A0A4Z2I4V7"/>
<keyword evidence="7" id="KW-0768">Sushi</keyword>
<comment type="caution">
    <text evidence="9">The sequence shown here is derived from an EMBL/GenBank/DDBJ whole genome shotgun (WGS) entry which is preliminary data.</text>
</comment>
<evidence type="ECO:0000256" key="6">
    <source>
        <dbReference type="ARBA" id="ARBA00023180"/>
    </source>
</evidence>
<dbReference type="EMBL" id="SRLO01000139">
    <property type="protein sequence ID" value="TNN72292.1"/>
    <property type="molecule type" value="Genomic_DNA"/>
</dbReference>
<dbReference type="InterPro" id="IPR051277">
    <property type="entry name" value="SEZ6_CSMD_C4BPB_Regulators"/>
</dbReference>
<evidence type="ECO:0000313" key="10">
    <source>
        <dbReference type="Proteomes" id="UP000314294"/>
    </source>
</evidence>
<name>A0A4Z2I4V7_9TELE</name>
<feature type="domain" description="Sushi" evidence="8">
    <location>
        <begin position="74"/>
        <end position="131"/>
    </location>
</feature>
<reference evidence="9 10" key="1">
    <citation type="submission" date="2019-03" db="EMBL/GenBank/DDBJ databases">
        <title>First draft genome of Liparis tanakae, snailfish: a comprehensive survey of snailfish specific genes.</title>
        <authorList>
            <person name="Kim W."/>
            <person name="Song I."/>
            <person name="Jeong J.-H."/>
            <person name="Kim D."/>
            <person name="Kim S."/>
            <person name="Ryu S."/>
            <person name="Song J.Y."/>
            <person name="Lee S.K."/>
        </authorList>
    </citation>
    <scope>NUCLEOTIDE SEQUENCE [LARGE SCALE GENOMIC DNA]</scope>
    <source>
        <tissue evidence="9">Muscle</tissue>
    </source>
</reference>
<evidence type="ECO:0000256" key="4">
    <source>
        <dbReference type="ARBA" id="ARBA00023136"/>
    </source>
</evidence>
<feature type="disulfide bond" evidence="7">
    <location>
        <begin position="163"/>
        <end position="190"/>
    </location>
</feature>
<evidence type="ECO:0000256" key="1">
    <source>
        <dbReference type="ARBA" id="ARBA00004370"/>
    </source>
</evidence>
<protein>
    <submittedName>
        <fullName evidence="9">CUB and sushi domain-containing protein 3</fullName>
    </submittedName>
</protein>
<feature type="domain" description="Sushi" evidence="8">
    <location>
        <begin position="374"/>
        <end position="433"/>
    </location>
</feature>
<feature type="domain" description="Sushi" evidence="8">
    <location>
        <begin position="193"/>
        <end position="251"/>
    </location>
</feature>
<organism evidence="9 10">
    <name type="scientific">Liparis tanakae</name>
    <name type="common">Tanaka's snailfish</name>
    <dbReference type="NCBI Taxonomy" id="230148"/>
    <lineage>
        <taxon>Eukaryota</taxon>
        <taxon>Metazoa</taxon>
        <taxon>Chordata</taxon>
        <taxon>Craniata</taxon>
        <taxon>Vertebrata</taxon>
        <taxon>Euteleostomi</taxon>
        <taxon>Actinopterygii</taxon>
        <taxon>Neopterygii</taxon>
        <taxon>Teleostei</taxon>
        <taxon>Neoteleostei</taxon>
        <taxon>Acanthomorphata</taxon>
        <taxon>Eupercaria</taxon>
        <taxon>Perciformes</taxon>
        <taxon>Cottioidei</taxon>
        <taxon>Cottales</taxon>
        <taxon>Liparidae</taxon>
        <taxon>Liparis</taxon>
    </lineage>
</organism>